<dbReference type="AlphaFoldDB" id="A0A235BYG0"/>
<proteinExistence type="predicted"/>
<dbReference type="SUPFAM" id="SSF51556">
    <property type="entry name" value="Metallo-dependent hydrolases"/>
    <property type="match status" value="1"/>
</dbReference>
<dbReference type="Gene3D" id="3.20.20.140">
    <property type="entry name" value="Metal-dependent hydrolases"/>
    <property type="match status" value="1"/>
</dbReference>
<protein>
    <recommendedName>
        <fullName evidence="2">Amidohydrolase-related domain-containing protein</fullName>
    </recommendedName>
</protein>
<dbReference type="Gene3D" id="2.30.40.10">
    <property type="entry name" value="Urease, subunit C, domain 1"/>
    <property type="match status" value="1"/>
</dbReference>
<dbReference type="PANTHER" id="PTHR43794:SF11">
    <property type="entry name" value="AMIDOHYDROLASE-RELATED DOMAIN-CONTAINING PROTEIN"/>
    <property type="match status" value="1"/>
</dbReference>
<gene>
    <name evidence="3" type="ORF">CH333_01555</name>
</gene>
<dbReference type="SUPFAM" id="SSF51338">
    <property type="entry name" value="Composite domain of metallo-dependent hydrolases"/>
    <property type="match status" value="1"/>
</dbReference>
<dbReference type="EMBL" id="NOZQ01000027">
    <property type="protein sequence ID" value="OYD17252.1"/>
    <property type="molecule type" value="Genomic_DNA"/>
</dbReference>
<organism evidence="3 4">
    <name type="scientific">candidate division WOR-3 bacterium JGI_Cruoil_03_44_89</name>
    <dbReference type="NCBI Taxonomy" id="1973748"/>
    <lineage>
        <taxon>Bacteria</taxon>
        <taxon>Bacteria division WOR-3</taxon>
    </lineage>
</organism>
<name>A0A235BYG0_UNCW3</name>
<evidence type="ECO:0000259" key="2">
    <source>
        <dbReference type="Pfam" id="PF01979"/>
    </source>
</evidence>
<dbReference type="NCBIfam" id="NF005540">
    <property type="entry name" value="PRK07203.1"/>
    <property type="match status" value="1"/>
</dbReference>
<dbReference type="InterPro" id="IPR011059">
    <property type="entry name" value="Metal-dep_hydrolase_composite"/>
</dbReference>
<evidence type="ECO:0000313" key="4">
    <source>
        <dbReference type="Proteomes" id="UP000215215"/>
    </source>
</evidence>
<dbReference type="GO" id="GO:0016810">
    <property type="term" value="F:hydrolase activity, acting on carbon-nitrogen (but not peptide) bonds"/>
    <property type="evidence" value="ECO:0007669"/>
    <property type="project" value="InterPro"/>
</dbReference>
<accession>A0A235BYG0</accession>
<evidence type="ECO:0000313" key="3">
    <source>
        <dbReference type="EMBL" id="OYD17252.1"/>
    </source>
</evidence>
<dbReference type="CDD" id="cd01298">
    <property type="entry name" value="ATZ_TRZ_like"/>
    <property type="match status" value="1"/>
</dbReference>
<dbReference type="PANTHER" id="PTHR43794">
    <property type="entry name" value="AMINOHYDROLASE SSNA-RELATED"/>
    <property type="match status" value="1"/>
</dbReference>
<dbReference type="NCBIfam" id="TIGR03314">
    <property type="entry name" value="Se_ssnA"/>
    <property type="match status" value="1"/>
</dbReference>
<dbReference type="InterPro" id="IPR017700">
    <property type="entry name" value="Aminohydrolase_SsnA"/>
</dbReference>
<keyword evidence="1" id="KW-0378">Hydrolase</keyword>
<comment type="caution">
    <text evidence="3">The sequence shown here is derived from an EMBL/GenBank/DDBJ whole genome shotgun (WGS) entry which is preliminary data.</text>
</comment>
<dbReference type="Proteomes" id="UP000215215">
    <property type="component" value="Unassembled WGS sequence"/>
</dbReference>
<dbReference type="InterPro" id="IPR050287">
    <property type="entry name" value="MTA/SAH_deaminase"/>
</dbReference>
<reference evidence="3 4" key="1">
    <citation type="submission" date="2017-07" db="EMBL/GenBank/DDBJ databases">
        <title>Recovery of genomes from metagenomes via a dereplication, aggregation, and scoring strategy.</title>
        <authorList>
            <person name="Sieber C.M."/>
            <person name="Probst A.J."/>
            <person name="Sharrar A."/>
            <person name="Thomas B.C."/>
            <person name="Hess M."/>
            <person name="Tringe S.G."/>
            <person name="Banfield J.F."/>
        </authorList>
    </citation>
    <scope>NUCLEOTIDE SEQUENCE [LARGE SCALE GENOMIC DNA]</scope>
    <source>
        <strain evidence="3">JGI_Cruoil_03_44_89</strain>
    </source>
</reference>
<feature type="domain" description="Amidohydrolase-related" evidence="2">
    <location>
        <begin position="56"/>
        <end position="412"/>
    </location>
</feature>
<evidence type="ECO:0000256" key="1">
    <source>
        <dbReference type="ARBA" id="ARBA00022801"/>
    </source>
</evidence>
<dbReference type="Pfam" id="PF01979">
    <property type="entry name" value="Amidohydro_1"/>
    <property type="match status" value="1"/>
</dbReference>
<sequence>MGILIKNGILITLGEKNRVIENGAVLIEGNKIKDFGTSDEFKKPTNAEEIDASGKIIMPGFICTHHHLYSTFSRGMRTPKKPARNFLEILEKIWWRLDRTLTAEDIYYSSLIPLIESIKKGTTTIFDHHESQSYQVGSLNEIQKAVREMGIRACLCLGTSDRYGKGKDGLEENARFLKKIKNEKDKGLATGMVGLHASFTVSDETLDRSVEIAQKYNCGIHLHVAEDKSDEDDSLRKYALRIVERLEKHGALGQKSIAVHCVNIDERERDILRETKTNVVHNPESNMNNAVGCADVPGMMRKGILIGLGTDGMSSDMLSQMRAACLILRHTARDLKVGFSEAAKMLLENNPEIGERVNGFKIGRIERNYLADIILLDYFPPTEINEDNFLGHLAFGMVNSVVDTTICNGKILMRNKKLIGIDEERITQKSRELARKLWERLDY</sequence>
<dbReference type="InterPro" id="IPR032466">
    <property type="entry name" value="Metal_Hydrolase"/>
</dbReference>
<dbReference type="InterPro" id="IPR006680">
    <property type="entry name" value="Amidohydro-rel"/>
</dbReference>